<comment type="caution">
    <text evidence="2">The sequence shown here is derived from an EMBL/GenBank/DDBJ whole genome shotgun (WGS) entry which is preliminary data.</text>
</comment>
<accession>A0A6N8T6V4</accession>
<proteinExistence type="predicted"/>
<organism evidence="2 3">
    <name type="scientific">Shinella zoogloeoides</name>
    <name type="common">Crabtreella saccharophila</name>
    <dbReference type="NCBI Taxonomy" id="352475"/>
    <lineage>
        <taxon>Bacteria</taxon>
        <taxon>Pseudomonadati</taxon>
        <taxon>Pseudomonadota</taxon>
        <taxon>Alphaproteobacteria</taxon>
        <taxon>Hyphomicrobiales</taxon>
        <taxon>Rhizobiaceae</taxon>
        <taxon>Shinella</taxon>
    </lineage>
</organism>
<reference evidence="2 3" key="1">
    <citation type="submission" date="2019-12" db="EMBL/GenBank/DDBJ databases">
        <title>Shinella granuli gen. nov., sp. nov., and proposal of the reclassification of Zoogloea ramigera ATCC 19623 as Shinella zoogloeoides sp. nov.</title>
        <authorList>
            <person name="Gao J."/>
        </authorList>
    </citation>
    <scope>NUCLEOTIDE SEQUENCE [LARGE SCALE GENOMIC DNA]</scope>
    <source>
        <strain evidence="2 3">DSM 287</strain>
    </source>
</reference>
<keyword evidence="1" id="KW-0732">Signal</keyword>
<dbReference type="Proteomes" id="UP000440304">
    <property type="component" value="Unassembled WGS sequence"/>
</dbReference>
<evidence type="ECO:0008006" key="4">
    <source>
        <dbReference type="Google" id="ProtNLM"/>
    </source>
</evidence>
<sequence>MPRRTLPALATLIALAAPAVAEDTTPALAMALHRQIARCWAMPADIPAHVGTVRVKFSLTESGELDGSPTIEGPVAGDPATKAFAASAVRAVVRCAPFKGLAELAPYAAWKTLAVNFKRPET</sequence>
<dbReference type="SUPFAM" id="SSF74653">
    <property type="entry name" value="TolA/TonB C-terminal domain"/>
    <property type="match status" value="1"/>
</dbReference>
<dbReference type="EMBL" id="WUML01000001">
    <property type="protein sequence ID" value="MXN99002.1"/>
    <property type="molecule type" value="Genomic_DNA"/>
</dbReference>
<protein>
    <recommendedName>
        <fullName evidence="4">Energy transducer TonB</fullName>
    </recommendedName>
</protein>
<feature type="chain" id="PRO_5027092152" description="Energy transducer TonB" evidence="1">
    <location>
        <begin position="22"/>
        <end position="122"/>
    </location>
</feature>
<evidence type="ECO:0000313" key="3">
    <source>
        <dbReference type="Proteomes" id="UP000440304"/>
    </source>
</evidence>
<dbReference type="OrthoDB" id="8421213at2"/>
<dbReference type="RefSeq" id="WP_160784460.1">
    <property type="nucleotide sequence ID" value="NZ_CP086610.1"/>
</dbReference>
<dbReference type="Gene3D" id="3.30.1150.10">
    <property type="match status" value="1"/>
</dbReference>
<evidence type="ECO:0000256" key="1">
    <source>
        <dbReference type="SAM" id="SignalP"/>
    </source>
</evidence>
<evidence type="ECO:0000313" key="2">
    <source>
        <dbReference type="EMBL" id="MXN99002.1"/>
    </source>
</evidence>
<feature type="signal peptide" evidence="1">
    <location>
        <begin position="1"/>
        <end position="21"/>
    </location>
</feature>
<name>A0A6N8T6V4_SHIZO</name>
<dbReference type="AlphaFoldDB" id="A0A6N8T6V4"/>
<gene>
    <name evidence="2" type="ORF">GR156_01690</name>
</gene>